<organism evidence="1 2">
    <name type="scientific">Marasmius crinis-equi</name>
    <dbReference type="NCBI Taxonomy" id="585013"/>
    <lineage>
        <taxon>Eukaryota</taxon>
        <taxon>Fungi</taxon>
        <taxon>Dikarya</taxon>
        <taxon>Basidiomycota</taxon>
        <taxon>Agaricomycotina</taxon>
        <taxon>Agaricomycetes</taxon>
        <taxon>Agaricomycetidae</taxon>
        <taxon>Agaricales</taxon>
        <taxon>Marasmiineae</taxon>
        <taxon>Marasmiaceae</taxon>
        <taxon>Marasmius</taxon>
    </lineage>
</organism>
<reference evidence="1 2" key="1">
    <citation type="submission" date="2024-02" db="EMBL/GenBank/DDBJ databases">
        <title>A draft genome for the cacao thread blight pathogen Marasmius crinis-equi.</title>
        <authorList>
            <person name="Cohen S.P."/>
            <person name="Baruah I.K."/>
            <person name="Amoako-Attah I."/>
            <person name="Bukari Y."/>
            <person name="Meinhardt L.W."/>
            <person name="Bailey B.A."/>
        </authorList>
    </citation>
    <scope>NUCLEOTIDE SEQUENCE [LARGE SCALE GENOMIC DNA]</scope>
    <source>
        <strain evidence="1 2">GH-76</strain>
    </source>
</reference>
<sequence>MVMRAGTETQLLALAASSEVDICFARPGIISSWQSVPKAFLSFAAWVIPGAPIVSLEQMGAACLQQVVSEKGFEKEILENEDLVRVGKGALEGKEQEQE</sequence>
<dbReference type="EMBL" id="JBAHYK010005925">
    <property type="protein sequence ID" value="KAL0562399.1"/>
    <property type="molecule type" value="Genomic_DNA"/>
</dbReference>
<dbReference type="Proteomes" id="UP001465976">
    <property type="component" value="Unassembled WGS sequence"/>
</dbReference>
<evidence type="ECO:0000313" key="2">
    <source>
        <dbReference type="Proteomes" id="UP001465976"/>
    </source>
</evidence>
<protein>
    <submittedName>
        <fullName evidence="1">Uncharacterized protein</fullName>
    </submittedName>
</protein>
<name>A0ABR3EHP8_9AGAR</name>
<evidence type="ECO:0000313" key="1">
    <source>
        <dbReference type="EMBL" id="KAL0562399.1"/>
    </source>
</evidence>
<proteinExistence type="predicted"/>
<comment type="caution">
    <text evidence="1">The sequence shown here is derived from an EMBL/GenBank/DDBJ whole genome shotgun (WGS) entry which is preliminary data.</text>
</comment>
<keyword evidence="2" id="KW-1185">Reference proteome</keyword>
<accession>A0ABR3EHP8</accession>
<gene>
    <name evidence="1" type="ORF">V5O48_019688</name>
</gene>